<evidence type="ECO:0000313" key="1">
    <source>
        <dbReference type="EMBL" id="USG66209.1"/>
    </source>
</evidence>
<accession>A0ABY4WHM4</accession>
<dbReference type="Proteomes" id="UP001056500">
    <property type="component" value="Chromosome"/>
</dbReference>
<keyword evidence="2" id="KW-1185">Reference proteome</keyword>
<sequence length="158" mass="18034">MKSKRYLILFVFIAVAIGVLFSTGIIGGSSQVNQSAKENDVIHVVTTMKDTVKIGLSKNEIKKIYGNDYILVNHNGDLENEEDEYWMYRLLSDPEYKSNVPDHVIDREGFRSGKIGVQLFIGWKNERISLYTIQYLGKDNNLYMYGNVNGEISEDIVD</sequence>
<organism evidence="1 2">
    <name type="scientific">Brevibacillus ruminantium</name>
    <dbReference type="NCBI Taxonomy" id="2950604"/>
    <lineage>
        <taxon>Bacteria</taxon>
        <taxon>Bacillati</taxon>
        <taxon>Bacillota</taxon>
        <taxon>Bacilli</taxon>
        <taxon>Bacillales</taxon>
        <taxon>Paenibacillaceae</taxon>
        <taxon>Brevibacillus</taxon>
    </lineage>
</organism>
<evidence type="ECO:0000313" key="2">
    <source>
        <dbReference type="Proteomes" id="UP001056500"/>
    </source>
</evidence>
<protein>
    <recommendedName>
        <fullName evidence="3">DUF5590 domain-containing protein</fullName>
    </recommendedName>
</protein>
<reference evidence="1" key="1">
    <citation type="submission" date="2022-06" db="EMBL/GenBank/DDBJ databases">
        <title>Genome sequencing of Brevibacillus sp. BB3-R1.</title>
        <authorList>
            <person name="Heo J."/>
            <person name="Lee D."/>
            <person name="Won M."/>
            <person name="Han B.-H."/>
            <person name="Hong S.-B."/>
            <person name="Kwon S.-W."/>
        </authorList>
    </citation>
    <scope>NUCLEOTIDE SEQUENCE</scope>
    <source>
        <strain evidence="1">BB3-R1</strain>
    </source>
</reference>
<dbReference type="RefSeq" id="WP_251873312.1">
    <property type="nucleotide sequence ID" value="NZ_CP098755.1"/>
</dbReference>
<evidence type="ECO:0008006" key="3">
    <source>
        <dbReference type="Google" id="ProtNLM"/>
    </source>
</evidence>
<name>A0ABY4WHM4_9BACL</name>
<gene>
    <name evidence="1" type="ORF">NDK47_02420</name>
</gene>
<dbReference type="EMBL" id="CP098755">
    <property type="protein sequence ID" value="USG66209.1"/>
    <property type="molecule type" value="Genomic_DNA"/>
</dbReference>
<proteinExistence type="predicted"/>